<proteinExistence type="predicted"/>
<reference evidence="2" key="1">
    <citation type="submission" date="2019-04" db="EMBL/GenBank/DDBJ databases">
        <authorList>
            <person name="Alioto T."/>
            <person name="Alioto T."/>
        </authorList>
    </citation>
    <scope>NUCLEOTIDE SEQUENCE [LARGE SCALE GENOMIC DNA]</scope>
</reference>
<feature type="compositionally biased region" description="Basic and acidic residues" evidence="1">
    <location>
        <begin position="146"/>
        <end position="158"/>
    </location>
</feature>
<evidence type="ECO:0000313" key="3">
    <source>
        <dbReference type="Proteomes" id="UP000335636"/>
    </source>
</evidence>
<protein>
    <submittedName>
        <fullName evidence="2">Uncharacterized protein</fullName>
    </submittedName>
</protein>
<feature type="compositionally biased region" description="Low complexity" evidence="1">
    <location>
        <begin position="124"/>
        <end position="133"/>
    </location>
</feature>
<feature type="region of interest" description="Disordered" evidence="1">
    <location>
        <begin position="94"/>
        <end position="168"/>
    </location>
</feature>
<keyword evidence="3" id="KW-1185">Reference proteome</keyword>
<sequence length="203" mass="21156">MTTWRGTLASPARPHTYRKARPALGPCGWSGRRPDDTDAVLEPPTGTRERTPGWPPSPGGRDIDLECCPSEEAPVPVGSLVNFPEAFGAPPALNGRFVESPPKASDPGLPTATLTPLRGRRGPRQGLALLRGGCVLPPGLAPPGPEDERQKPDLRPAPEGRLCAPPAAAITPSPAAACGPAAWALRPLSEAPGSPPTLPWGYF</sequence>
<evidence type="ECO:0000256" key="1">
    <source>
        <dbReference type="SAM" id="MobiDB-lite"/>
    </source>
</evidence>
<organism evidence="2 3">
    <name type="scientific">Marmota monax</name>
    <name type="common">Woodchuck</name>
    <dbReference type="NCBI Taxonomy" id="9995"/>
    <lineage>
        <taxon>Eukaryota</taxon>
        <taxon>Metazoa</taxon>
        <taxon>Chordata</taxon>
        <taxon>Craniata</taxon>
        <taxon>Vertebrata</taxon>
        <taxon>Euteleostomi</taxon>
        <taxon>Mammalia</taxon>
        <taxon>Eutheria</taxon>
        <taxon>Euarchontoglires</taxon>
        <taxon>Glires</taxon>
        <taxon>Rodentia</taxon>
        <taxon>Sciuromorpha</taxon>
        <taxon>Sciuridae</taxon>
        <taxon>Xerinae</taxon>
        <taxon>Marmotini</taxon>
        <taxon>Marmota</taxon>
    </lineage>
</organism>
<comment type="caution">
    <text evidence="2">The sequence shown here is derived from an EMBL/GenBank/DDBJ whole genome shotgun (WGS) entry which is preliminary data.</text>
</comment>
<gene>
    <name evidence="2" type="ORF">MONAX_5E022444</name>
</gene>
<dbReference type="Proteomes" id="UP000335636">
    <property type="component" value="Unassembled WGS sequence"/>
</dbReference>
<dbReference type="AlphaFoldDB" id="A0A5E4BU36"/>
<dbReference type="EMBL" id="CABDUW010000661">
    <property type="protein sequence ID" value="VTJ73084.1"/>
    <property type="molecule type" value="Genomic_DNA"/>
</dbReference>
<name>A0A5E4BU36_MARMO</name>
<feature type="region of interest" description="Disordered" evidence="1">
    <location>
        <begin position="1"/>
        <end position="65"/>
    </location>
</feature>
<accession>A0A5E4BU36</accession>
<evidence type="ECO:0000313" key="2">
    <source>
        <dbReference type="EMBL" id="VTJ73084.1"/>
    </source>
</evidence>